<evidence type="ECO:0000256" key="1">
    <source>
        <dbReference type="ARBA" id="ARBA00023125"/>
    </source>
</evidence>
<dbReference type="Pfam" id="PF00486">
    <property type="entry name" value="Trans_reg_C"/>
    <property type="match status" value="1"/>
</dbReference>
<dbReference type="PANTHER" id="PTHR48111">
    <property type="entry name" value="REGULATOR OF RPOS"/>
    <property type="match status" value="1"/>
</dbReference>
<dbReference type="InterPro" id="IPR016032">
    <property type="entry name" value="Sig_transdc_resp-reg_C-effctor"/>
</dbReference>
<proteinExistence type="predicted"/>
<dbReference type="SMART" id="SM00862">
    <property type="entry name" value="Trans_reg_C"/>
    <property type="match status" value="1"/>
</dbReference>
<dbReference type="GO" id="GO:0005829">
    <property type="term" value="C:cytosol"/>
    <property type="evidence" value="ECO:0007669"/>
    <property type="project" value="TreeGrafter"/>
</dbReference>
<sequence length="256" mass="28900">MNQSSIRVLVVDDEPAIRRALRPPLLELGFQVAEASRGEEALQALRAASYDAVLLDINMPGIGGIETLRRIRTFAPRLPVLMLTVRDQEEDKVEALDMGADDYVTKPFSVRELVARIRTAVRRVHAPARPEDAPIEIGEILLEPAKRRVTKRGAPVKLTRKEFDILYCLMSRAGRVITYAKLLTAVWGADCREEVEYLRTFVRQLRKKIEDDPSNPLYLLTDVYVGYRFADAQMFQGEPVAQTNARSPEDPPEDPS</sequence>
<dbReference type="GO" id="GO:0032993">
    <property type="term" value="C:protein-DNA complex"/>
    <property type="evidence" value="ECO:0007669"/>
    <property type="project" value="TreeGrafter"/>
</dbReference>
<dbReference type="GO" id="GO:0006355">
    <property type="term" value="P:regulation of DNA-templated transcription"/>
    <property type="evidence" value="ECO:0007669"/>
    <property type="project" value="InterPro"/>
</dbReference>
<dbReference type="PANTHER" id="PTHR48111:SF50">
    <property type="entry name" value="KDP OPERON TRANSCRIPTIONAL REGULATORY PROTEIN KDPE"/>
    <property type="match status" value="1"/>
</dbReference>
<dbReference type="SMART" id="SM00448">
    <property type="entry name" value="REC"/>
    <property type="match status" value="1"/>
</dbReference>
<feature type="DNA-binding region" description="OmpR/PhoB-type" evidence="3">
    <location>
        <begin position="132"/>
        <end position="231"/>
    </location>
</feature>
<dbReference type="PROSITE" id="PS50110">
    <property type="entry name" value="RESPONSE_REGULATORY"/>
    <property type="match status" value="1"/>
</dbReference>
<dbReference type="SUPFAM" id="SSF52172">
    <property type="entry name" value="CheY-like"/>
    <property type="match status" value="1"/>
</dbReference>
<evidence type="ECO:0000313" key="6">
    <source>
        <dbReference type="EMBL" id="SPE24371.1"/>
    </source>
</evidence>
<keyword evidence="1 3" id="KW-0238">DNA-binding</keyword>
<dbReference type="GO" id="GO:0000156">
    <property type="term" value="F:phosphorelay response regulator activity"/>
    <property type="evidence" value="ECO:0007669"/>
    <property type="project" value="TreeGrafter"/>
</dbReference>
<dbReference type="Gene3D" id="1.10.10.10">
    <property type="entry name" value="Winged helix-like DNA-binding domain superfamily/Winged helix DNA-binding domain"/>
    <property type="match status" value="1"/>
</dbReference>
<dbReference type="Gene3D" id="6.10.250.690">
    <property type="match status" value="1"/>
</dbReference>
<reference evidence="7" key="1">
    <citation type="submission" date="2018-02" db="EMBL/GenBank/DDBJ databases">
        <authorList>
            <person name="Hausmann B."/>
        </authorList>
    </citation>
    <scope>NUCLEOTIDE SEQUENCE [LARGE SCALE GENOMIC DNA]</scope>
    <source>
        <strain evidence="7">Peat soil MAG SbA5</strain>
    </source>
</reference>
<dbReference type="SUPFAM" id="SSF46894">
    <property type="entry name" value="C-terminal effector domain of the bipartite response regulators"/>
    <property type="match status" value="1"/>
</dbReference>
<feature type="domain" description="OmpR/PhoB-type" evidence="5">
    <location>
        <begin position="132"/>
        <end position="231"/>
    </location>
</feature>
<dbReference type="PROSITE" id="PS51755">
    <property type="entry name" value="OMPR_PHOB"/>
    <property type="match status" value="1"/>
</dbReference>
<dbReference type="InterPro" id="IPR001867">
    <property type="entry name" value="OmpR/PhoB-type_DNA-bd"/>
</dbReference>
<evidence type="ECO:0000256" key="2">
    <source>
        <dbReference type="PROSITE-ProRule" id="PRU00169"/>
    </source>
</evidence>
<feature type="domain" description="Response regulatory" evidence="4">
    <location>
        <begin position="7"/>
        <end position="121"/>
    </location>
</feature>
<evidence type="ECO:0000256" key="3">
    <source>
        <dbReference type="PROSITE-ProRule" id="PRU01091"/>
    </source>
</evidence>
<dbReference type="Pfam" id="PF00072">
    <property type="entry name" value="Response_reg"/>
    <property type="match status" value="1"/>
</dbReference>
<dbReference type="InterPro" id="IPR039420">
    <property type="entry name" value="WalR-like"/>
</dbReference>
<dbReference type="InterPro" id="IPR036388">
    <property type="entry name" value="WH-like_DNA-bd_sf"/>
</dbReference>
<dbReference type="Gene3D" id="3.40.50.2300">
    <property type="match status" value="1"/>
</dbReference>
<dbReference type="AlphaFoldDB" id="A0A2N9LM80"/>
<dbReference type="InterPro" id="IPR001789">
    <property type="entry name" value="Sig_transdc_resp-reg_receiver"/>
</dbReference>
<dbReference type="EMBL" id="OKRB01000103">
    <property type="protein sequence ID" value="SPE24371.1"/>
    <property type="molecule type" value="Genomic_DNA"/>
</dbReference>
<dbReference type="InterPro" id="IPR011006">
    <property type="entry name" value="CheY-like_superfamily"/>
</dbReference>
<evidence type="ECO:0000259" key="5">
    <source>
        <dbReference type="PROSITE" id="PS51755"/>
    </source>
</evidence>
<dbReference type="OrthoDB" id="9802426at2"/>
<accession>A0A2N9LM80</accession>
<dbReference type="Proteomes" id="UP000239735">
    <property type="component" value="Unassembled WGS sequence"/>
</dbReference>
<feature type="modified residue" description="4-aspartylphosphate" evidence="2">
    <location>
        <position position="56"/>
    </location>
</feature>
<protein>
    <submittedName>
        <fullName evidence="6">Transcriptional regulatory protein KdpE</fullName>
    </submittedName>
</protein>
<gene>
    <name evidence="6" type="primary">kdpE</name>
    <name evidence="6" type="ORF">SBA5_450029</name>
</gene>
<evidence type="ECO:0000313" key="7">
    <source>
        <dbReference type="Proteomes" id="UP000239735"/>
    </source>
</evidence>
<organism evidence="6 7">
    <name type="scientific">Candidatus Sulfuritelmatomonas gaucii</name>
    <dbReference type="NCBI Taxonomy" id="2043161"/>
    <lineage>
        <taxon>Bacteria</taxon>
        <taxon>Pseudomonadati</taxon>
        <taxon>Acidobacteriota</taxon>
        <taxon>Terriglobia</taxon>
        <taxon>Terriglobales</taxon>
        <taxon>Acidobacteriaceae</taxon>
        <taxon>Candidatus Sulfuritelmatomonas</taxon>
    </lineage>
</organism>
<dbReference type="CDD" id="cd17574">
    <property type="entry name" value="REC_OmpR"/>
    <property type="match status" value="1"/>
</dbReference>
<keyword evidence="2" id="KW-0597">Phosphoprotein</keyword>
<name>A0A2N9LM80_9BACT</name>
<evidence type="ECO:0000259" key="4">
    <source>
        <dbReference type="PROSITE" id="PS50110"/>
    </source>
</evidence>
<dbReference type="GO" id="GO:0000976">
    <property type="term" value="F:transcription cis-regulatory region binding"/>
    <property type="evidence" value="ECO:0007669"/>
    <property type="project" value="TreeGrafter"/>
</dbReference>
<dbReference type="CDD" id="cd00383">
    <property type="entry name" value="trans_reg_C"/>
    <property type="match status" value="1"/>
</dbReference>